<accession>A0AAX6GFE9</accession>
<evidence type="ECO:0000313" key="1">
    <source>
        <dbReference type="EMBL" id="KAJ6827440.1"/>
    </source>
</evidence>
<name>A0AAX6GFE9_IRIPA</name>
<dbReference type="EMBL" id="JANAVB010020254">
    <property type="protein sequence ID" value="KAJ6827440.1"/>
    <property type="molecule type" value="Genomic_DNA"/>
</dbReference>
<dbReference type="AlphaFoldDB" id="A0AAX6GFE9"/>
<comment type="caution">
    <text evidence="1">The sequence shown here is derived from an EMBL/GenBank/DDBJ whole genome shotgun (WGS) entry which is preliminary data.</text>
</comment>
<reference evidence="1" key="1">
    <citation type="journal article" date="2023" name="GigaByte">
        <title>Genome assembly of the bearded iris, Iris pallida Lam.</title>
        <authorList>
            <person name="Bruccoleri R.E."/>
            <person name="Oakeley E.J."/>
            <person name="Faust A.M.E."/>
            <person name="Altorfer M."/>
            <person name="Dessus-Babus S."/>
            <person name="Burckhardt D."/>
            <person name="Oertli M."/>
            <person name="Naumann U."/>
            <person name="Petersen F."/>
            <person name="Wong J."/>
        </authorList>
    </citation>
    <scope>NUCLEOTIDE SEQUENCE</scope>
    <source>
        <strain evidence="1">GSM-AAB239-AS_SAM_17_03QT</strain>
    </source>
</reference>
<reference evidence="1" key="2">
    <citation type="submission" date="2023-04" db="EMBL/GenBank/DDBJ databases">
        <authorList>
            <person name="Bruccoleri R.E."/>
            <person name="Oakeley E.J."/>
            <person name="Faust A.-M."/>
            <person name="Dessus-Babus S."/>
            <person name="Altorfer M."/>
            <person name="Burckhardt D."/>
            <person name="Oertli M."/>
            <person name="Naumann U."/>
            <person name="Petersen F."/>
            <person name="Wong J."/>
        </authorList>
    </citation>
    <scope>NUCLEOTIDE SEQUENCE</scope>
    <source>
        <strain evidence="1">GSM-AAB239-AS_SAM_17_03QT</strain>
        <tissue evidence="1">Leaf</tissue>
    </source>
</reference>
<dbReference type="Proteomes" id="UP001140949">
    <property type="component" value="Unassembled WGS sequence"/>
</dbReference>
<organism evidence="1 2">
    <name type="scientific">Iris pallida</name>
    <name type="common">Sweet iris</name>
    <dbReference type="NCBI Taxonomy" id="29817"/>
    <lineage>
        <taxon>Eukaryota</taxon>
        <taxon>Viridiplantae</taxon>
        <taxon>Streptophyta</taxon>
        <taxon>Embryophyta</taxon>
        <taxon>Tracheophyta</taxon>
        <taxon>Spermatophyta</taxon>
        <taxon>Magnoliopsida</taxon>
        <taxon>Liliopsida</taxon>
        <taxon>Asparagales</taxon>
        <taxon>Iridaceae</taxon>
        <taxon>Iridoideae</taxon>
        <taxon>Irideae</taxon>
        <taxon>Iris</taxon>
    </lineage>
</organism>
<proteinExistence type="predicted"/>
<protein>
    <submittedName>
        <fullName evidence="1">NADH dehydrogenase subunit 5 (Plastid)</fullName>
    </submittedName>
</protein>
<keyword evidence="2" id="KW-1185">Reference proteome</keyword>
<evidence type="ECO:0000313" key="2">
    <source>
        <dbReference type="Proteomes" id="UP001140949"/>
    </source>
</evidence>
<gene>
    <name evidence="1" type="ORF">M6B38_368760</name>
</gene>
<sequence length="39" mass="4447">MKTMNPTVVINIDIIEVSESIKCPNSKEKSLLMVQGHRY</sequence>